<dbReference type="CDD" id="cd06530">
    <property type="entry name" value="S26_SPase_I"/>
    <property type="match status" value="1"/>
</dbReference>
<organism evidence="1 2">
    <name type="scientific">Quercus lobata</name>
    <name type="common">Valley oak</name>
    <dbReference type="NCBI Taxonomy" id="97700"/>
    <lineage>
        <taxon>Eukaryota</taxon>
        <taxon>Viridiplantae</taxon>
        <taxon>Streptophyta</taxon>
        <taxon>Embryophyta</taxon>
        <taxon>Tracheophyta</taxon>
        <taxon>Spermatophyta</taxon>
        <taxon>Magnoliopsida</taxon>
        <taxon>eudicotyledons</taxon>
        <taxon>Gunneridae</taxon>
        <taxon>Pentapetalae</taxon>
        <taxon>rosids</taxon>
        <taxon>fabids</taxon>
        <taxon>Fagales</taxon>
        <taxon>Fagaceae</taxon>
        <taxon>Quercus</taxon>
    </lineage>
</organism>
<evidence type="ECO:0000313" key="2">
    <source>
        <dbReference type="Proteomes" id="UP000594261"/>
    </source>
</evidence>
<dbReference type="Proteomes" id="UP000594261">
    <property type="component" value="Chromosome 9"/>
</dbReference>
<evidence type="ECO:0008006" key="3">
    <source>
        <dbReference type="Google" id="ProtNLM"/>
    </source>
</evidence>
<dbReference type="GO" id="GO:0004252">
    <property type="term" value="F:serine-type endopeptidase activity"/>
    <property type="evidence" value="ECO:0007669"/>
    <property type="project" value="InterPro"/>
</dbReference>
<dbReference type="Gramene" id="QL09p039095:mrna">
    <property type="protein sequence ID" value="QL09p039095:mrna"/>
    <property type="gene ID" value="QL09p039095"/>
</dbReference>
<keyword evidence="2" id="KW-1185">Reference proteome</keyword>
<dbReference type="InterPro" id="IPR019533">
    <property type="entry name" value="Peptidase_S26"/>
</dbReference>
<reference evidence="1" key="2">
    <citation type="submission" date="2021-01" db="UniProtKB">
        <authorList>
            <consortium name="EnsemblPlants"/>
        </authorList>
    </citation>
    <scope>IDENTIFICATION</scope>
</reference>
<evidence type="ECO:0000313" key="1">
    <source>
        <dbReference type="EnsemblPlants" id="QL09p039095:mrna"/>
    </source>
</evidence>
<dbReference type="InParanoid" id="A0A7N2MKE6"/>
<name>A0A7N2MKE6_QUELO</name>
<protein>
    <recommendedName>
        <fullName evidence="3">Mitochondrial inner membrane protease subunit 2</fullName>
    </recommendedName>
</protein>
<dbReference type="PANTHER" id="PTHR47040">
    <property type="entry name" value="OSJNBA0068L06.9 PROTEIN"/>
    <property type="match status" value="1"/>
</dbReference>
<dbReference type="GO" id="GO:0006465">
    <property type="term" value="P:signal peptide processing"/>
    <property type="evidence" value="ECO:0007669"/>
    <property type="project" value="InterPro"/>
</dbReference>
<dbReference type="InterPro" id="IPR053307">
    <property type="entry name" value="Mitochondrial_IM_protease"/>
</dbReference>
<dbReference type="EnsemblPlants" id="QL09p039095:mrna">
    <property type="protein sequence ID" value="QL09p039095:mrna"/>
    <property type="gene ID" value="QL09p039095"/>
</dbReference>
<proteinExistence type="predicted"/>
<dbReference type="FunCoup" id="A0A7N2MKE6">
    <property type="interactions" value="2645"/>
</dbReference>
<sequence length="304" mass="34723">MVSLSTWFRYIAHKLEYSVSLTWKSYQRGQITDREMGDAVWKNLFQGKLTYLHWNKGEEMAPTIGPQGGTLLVRKLPAADPTLIGFWVGDGRKIRFWHDTWYADSNLASLSPELYMIVSQKNANVNEYVELIDGRVHWNATLVRYLLPGNLEGKGSPEGGFLHIDGFIGNDSYNKQPREKWRVFVGDVVVVKDPQKSDDYLVRRLAAIEGYEMVSKDEKDEPFILDKDECWVLADNENLKPKEAKDSRTFGPVPMTDIVGRVLYCLRTAVDHGPVQNSHFSMKKDSPVLEVELDVDEMAKNHKA</sequence>
<dbReference type="InterPro" id="IPR036286">
    <property type="entry name" value="LexA/Signal_pep-like_sf"/>
</dbReference>
<dbReference type="EMBL" id="LRBV02000009">
    <property type="status" value="NOT_ANNOTATED_CDS"/>
    <property type="molecule type" value="Genomic_DNA"/>
</dbReference>
<dbReference type="PANTHER" id="PTHR47040:SF1">
    <property type="entry name" value="MITOCHONDRIAL ATP-INDEPENDENT INNER MEMBRANE PROTEASE SUBUNIT 2"/>
    <property type="match status" value="1"/>
</dbReference>
<dbReference type="OMA" id="PREKWRV"/>
<dbReference type="Gene3D" id="2.10.109.10">
    <property type="entry name" value="Umud Fragment, subunit A"/>
    <property type="match status" value="1"/>
</dbReference>
<accession>A0A7N2MKE6</accession>
<dbReference type="AlphaFoldDB" id="A0A7N2MKE6"/>
<reference evidence="1 2" key="1">
    <citation type="journal article" date="2016" name="G3 (Bethesda)">
        <title>First Draft Assembly and Annotation of the Genome of a California Endemic Oak Quercus lobata Nee (Fagaceae).</title>
        <authorList>
            <person name="Sork V.L."/>
            <person name="Fitz-Gibbon S.T."/>
            <person name="Puiu D."/>
            <person name="Crepeau M."/>
            <person name="Gugger P.F."/>
            <person name="Sherman R."/>
            <person name="Stevens K."/>
            <person name="Langley C.H."/>
            <person name="Pellegrini M."/>
            <person name="Salzberg S.L."/>
        </authorList>
    </citation>
    <scope>NUCLEOTIDE SEQUENCE [LARGE SCALE GENOMIC DNA]</scope>
    <source>
        <strain evidence="1 2">cv. SW786</strain>
    </source>
</reference>
<dbReference type="SUPFAM" id="SSF51306">
    <property type="entry name" value="LexA/Signal peptidase"/>
    <property type="match status" value="1"/>
</dbReference>